<comment type="caution">
    <text evidence="1">The sequence shown here is derived from an EMBL/GenBank/DDBJ whole genome shotgun (WGS) entry which is preliminary data.</text>
</comment>
<reference evidence="1" key="2">
    <citation type="journal article" date="2022" name="New Phytol.">
        <title>Evolutionary transition to the ectomycorrhizal habit in the genomes of a hyperdiverse lineage of mushroom-forming fungi.</title>
        <authorList>
            <person name="Looney B."/>
            <person name="Miyauchi S."/>
            <person name="Morin E."/>
            <person name="Drula E."/>
            <person name="Courty P.E."/>
            <person name="Kohler A."/>
            <person name="Kuo A."/>
            <person name="LaButti K."/>
            <person name="Pangilinan J."/>
            <person name="Lipzen A."/>
            <person name="Riley R."/>
            <person name="Andreopoulos W."/>
            <person name="He G."/>
            <person name="Johnson J."/>
            <person name="Nolan M."/>
            <person name="Tritt A."/>
            <person name="Barry K.W."/>
            <person name="Grigoriev I.V."/>
            <person name="Nagy L.G."/>
            <person name="Hibbett D."/>
            <person name="Henrissat B."/>
            <person name="Matheny P.B."/>
            <person name="Labbe J."/>
            <person name="Martin F.M."/>
        </authorList>
    </citation>
    <scope>NUCLEOTIDE SEQUENCE</scope>
    <source>
        <strain evidence="1">HHB10654</strain>
    </source>
</reference>
<evidence type="ECO:0000313" key="1">
    <source>
        <dbReference type="EMBL" id="KAI0055184.1"/>
    </source>
</evidence>
<accession>A0ACB8SFM1</accession>
<protein>
    <submittedName>
        <fullName evidence="1">Uncharacterized protein</fullName>
    </submittedName>
</protein>
<sequence length="198" mass="21828">MDATDIQVTSPASSVKAVPAPQAKILDRVLLFLSSTGGINYTREDLSRCMAQQPLTTLPLYLRARHGSRFLPPLLHYGWVLDDEKLVAFALKHCPDNVIYASDTEVSEVLGVPYKPYMKLCFFANEQGKAHLGLALGNNYDGVIDESYRGKLSNAIAGEKAVQWFLVDSKCWKWMLNPDRVAKIPKKLSPASSPSGSS</sequence>
<dbReference type="EMBL" id="MU277306">
    <property type="protein sequence ID" value="KAI0055184.1"/>
    <property type="molecule type" value="Genomic_DNA"/>
</dbReference>
<organism evidence="1 2">
    <name type="scientific">Artomyces pyxidatus</name>
    <dbReference type="NCBI Taxonomy" id="48021"/>
    <lineage>
        <taxon>Eukaryota</taxon>
        <taxon>Fungi</taxon>
        <taxon>Dikarya</taxon>
        <taxon>Basidiomycota</taxon>
        <taxon>Agaricomycotina</taxon>
        <taxon>Agaricomycetes</taxon>
        <taxon>Russulales</taxon>
        <taxon>Auriscalpiaceae</taxon>
        <taxon>Artomyces</taxon>
    </lineage>
</organism>
<reference evidence="1" key="1">
    <citation type="submission" date="2021-03" db="EMBL/GenBank/DDBJ databases">
        <authorList>
            <consortium name="DOE Joint Genome Institute"/>
            <person name="Ahrendt S."/>
            <person name="Looney B.P."/>
            <person name="Miyauchi S."/>
            <person name="Morin E."/>
            <person name="Drula E."/>
            <person name="Courty P.E."/>
            <person name="Chicoki N."/>
            <person name="Fauchery L."/>
            <person name="Kohler A."/>
            <person name="Kuo A."/>
            <person name="Labutti K."/>
            <person name="Pangilinan J."/>
            <person name="Lipzen A."/>
            <person name="Riley R."/>
            <person name="Andreopoulos W."/>
            <person name="He G."/>
            <person name="Johnson J."/>
            <person name="Barry K.W."/>
            <person name="Grigoriev I.V."/>
            <person name="Nagy L."/>
            <person name="Hibbett D."/>
            <person name="Henrissat B."/>
            <person name="Matheny P.B."/>
            <person name="Labbe J."/>
            <person name="Martin F."/>
        </authorList>
    </citation>
    <scope>NUCLEOTIDE SEQUENCE</scope>
    <source>
        <strain evidence="1">HHB10654</strain>
    </source>
</reference>
<keyword evidence="2" id="KW-1185">Reference proteome</keyword>
<proteinExistence type="predicted"/>
<gene>
    <name evidence="1" type="ORF">BV25DRAFT_1922041</name>
</gene>
<evidence type="ECO:0000313" key="2">
    <source>
        <dbReference type="Proteomes" id="UP000814140"/>
    </source>
</evidence>
<name>A0ACB8SFM1_9AGAM</name>
<dbReference type="Proteomes" id="UP000814140">
    <property type="component" value="Unassembled WGS sequence"/>
</dbReference>